<gene>
    <name evidence="2" type="ORF">K460DRAFT_83037</name>
</gene>
<protein>
    <submittedName>
        <fullName evidence="2">Uncharacterized protein</fullName>
    </submittedName>
</protein>
<dbReference type="RefSeq" id="XP_040791504.1">
    <property type="nucleotide sequence ID" value="XM_040938727.1"/>
</dbReference>
<feature type="transmembrane region" description="Helical" evidence="1">
    <location>
        <begin position="6"/>
        <end position="30"/>
    </location>
</feature>
<comment type="caution">
    <text evidence="2">The sequence shown here is derived from an EMBL/GenBank/DDBJ whole genome shotgun (WGS) entry which is preliminary data.</text>
</comment>
<evidence type="ECO:0000313" key="3">
    <source>
        <dbReference type="Proteomes" id="UP000800039"/>
    </source>
</evidence>
<keyword evidence="1" id="KW-0812">Transmembrane</keyword>
<evidence type="ECO:0000256" key="1">
    <source>
        <dbReference type="SAM" id="Phobius"/>
    </source>
</evidence>
<keyword evidence="3" id="KW-1185">Reference proteome</keyword>
<proteinExistence type="predicted"/>
<organism evidence="2 3">
    <name type="scientific">Cucurbitaria berberidis CBS 394.84</name>
    <dbReference type="NCBI Taxonomy" id="1168544"/>
    <lineage>
        <taxon>Eukaryota</taxon>
        <taxon>Fungi</taxon>
        <taxon>Dikarya</taxon>
        <taxon>Ascomycota</taxon>
        <taxon>Pezizomycotina</taxon>
        <taxon>Dothideomycetes</taxon>
        <taxon>Pleosporomycetidae</taxon>
        <taxon>Pleosporales</taxon>
        <taxon>Pleosporineae</taxon>
        <taxon>Cucurbitariaceae</taxon>
        <taxon>Cucurbitaria</taxon>
    </lineage>
</organism>
<sequence length="85" mass="9457">MIVHSVQYIIFNVCCSLLVCMTIATGPANYQSRADRVALRVPDTHLEPRFLFSLCHIPPPPVLISPVLSQSHGTSNQPLWFVKLA</sequence>
<accession>A0A9P4GPB6</accession>
<name>A0A9P4GPB6_9PLEO</name>
<dbReference type="EMBL" id="ML976615">
    <property type="protein sequence ID" value="KAF1848941.1"/>
    <property type="molecule type" value="Genomic_DNA"/>
</dbReference>
<dbReference type="Proteomes" id="UP000800039">
    <property type="component" value="Unassembled WGS sequence"/>
</dbReference>
<dbReference type="GeneID" id="63855984"/>
<dbReference type="AlphaFoldDB" id="A0A9P4GPB6"/>
<evidence type="ECO:0000313" key="2">
    <source>
        <dbReference type="EMBL" id="KAF1848941.1"/>
    </source>
</evidence>
<reference evidence="2" key="1">
    <citation type="submission" date="2020-01" db="EMBL/GenBank/DDBJ databases">
        <authorList>
            <consortium name="DOE Joint Genome Institute"/>
            <person name="Haridas S."/>
            <person name="Albert R."/>
            <person name="Binder M."/>
            <person name="Bloem J."/>
            <person name="Labutti K."/>
            <person name="Salamov A."/>
            <person name="Andreopoulos B."/>
            <person name="Baker S.E."/>
            <person name="Barry K."/>
            <person name="Bills G."/>
            <person name="Bluhm B.H."/>
            <person name="Cannon C."/>
            <person name="Castanera R."/>
            <person name="Culley D.E."/>
            <person name="Daum C."/>
            <person name="Ezra D."/>
            <person name="Gonzalez J.B."/>
            <person name="Henrissat B."/>
            <person name="Kuo A."/>
            <person name="Liang C."/>
            <person name="Lipzen A."/>
            <person name="Lutzoni F."/>
            <person name="Magnuson J."/>
            <person name="Mondo S."/>
            <person name="Nolan M."/>
            <person name="Ohm R."/>
            <person name="Pangilinan J."/>
            <person name="Park H.-J."/>
            <person name="Ramirez L."/>
            <person name="Alfaro M."/>
            <person name="Sun H."/>
            <person name="Tritt A."/>
            <person name="Yoshinaga Y."/>
            <person name="Zwiers L.-H."/>
            <person name="Turgeon B.G."/>
            <person name="Goodwin S.B."/>
            <person name="Spatafora J.W."/>
            <person name="Crous P.W."/>
            <person name="Grigoriev I.V."/>
        </authorList>
    </citation>
    <scope>NUCLEOTIDE SEQUENCE</scope>
    <source>
        <strain evidence="2">CBS 394.84</strain>
    </source>
</reference>
<keyword evidence="1" id="KW-1133">Transmembrane helix</keyword>
<keyword evidence="1" id="KW-0472">Membrane</keyword>